<dbReference type="Gene3D" id="1.20.1250.20">
    <property type="entry name" value="MFS general substrate transporter like domains"/>
    <property type="match status" value="1"/>
</dbReference>
<feature type="transmembrane region" description="Helical" evidence="5">
    <location>
        <begin position="138"/>
        <end position="158"/>
    </location>
</feature>
<protein>
    <recommendedName>
        <fullName evidence="6">Major facilitator superfamily (MFS) profile domain-containing protein</fullName>
    </recommendedName>
</protein>
<feature type="transmembrane region" description="Helical" evidence="5">
    <location>
        <begin position="242"/>
        <end position="263"/>
    </location>
</feature>
<dbReference type="OrthoDB" id="425067at2759"/>
<keyword evidence="3 5" id="KW-1133">Transmembrane helix</keyword>
<evidence type="ECO:0000313" key="7">
    <source>
        <dbReference type="EMBL" id="TNV80535.1"/>
    </source>
</evidence>
<feature type="transmembrane region" description="Helical" evidence="5">
    <location>
        <begin position="20"/>
        <end position="40"/>
    </location>
</feature>
<dbReference type="InterPro" id="IPR020846">
    <property type="entry name" value="MFS_dom"/>
</dbReference>
<dbReference type="PANTHER" id="PTHR24064">
    <property type="entry name" value="SOLUTE CARRIER FAMILY 22 MEMBER"/>
    <property type="match status" value="1"/>
</dbReference>
<sequence>MWSYSLHNWVQWLNLECEQPYMIAAIGSANFLGWMLASIIVTRIGDLYGRKLPFIVSQLLGDAAQLAMLFVPDIRIIIALNFVTGLSLAGRFSIAHLYLQELMPTKYRQIAGAFIQFSDAGTVVIISIYNRYISKQWFPMQFGAVALMWVSLVATLFIPESPKYLYSRGRYEQARRSLNQMRIMNICGRQTMKSENKFDVEISEEKDISIDQEQKRDFCEIKQEEEGRIANLFKNTTYVRNLMAFSLQWITGVFAYYSIYFQLKYFKGDIYTNVIIAGGSEMCSNVITGIFGISCSTLYIFLDQEQGYLVPFILLGAFYGYSSISLINWISTPSLFPVSFSSSAIGICNFLARLATIVAPQVSEMEQPLPMVIISIMASVSALGSFFLVPINESENLKKEAAH</sequence>
<evidence type="ECO:0000256" key="2">
    <source>
        <dbReference type="ARBA" id="ARBA00022692"/>
    </source>
</evidence>
<dbReference type="Proteomes" id="UP000785679">
    <property type="component" value="Unassembled WGS sequence"/>
</dbReference>
<dbReference type="EMBL" id="RRYP01007384">
    <property type="protein sequence ID" value="TNV80535.1"/>
    <property type="molecule type" value="Genomic_DNA"/>
</dbReference>
<keyword evidence="2 5" id="KW-0812">Transmembrane</keyword>
<evidence type="ECO:0000256" key="1">
    <source>
        <dbReference type="ARBA" id="ARBA00004141"/>
    </source>
</evidence>
<feature type="transmembrane region" description="Helical" evidence="5">
    <location>
        <begin position="275"/>
        <end position="301"/>
    </location>
</feature>
<keyword evidence="8" id="KW-1185">Reference proteome</keyword>
<evidence type="ECO:0000259" key="6">
    <source>
        <dbReference type="PROSITE" id="PS50850"/>
    </source>
</evidence>
<proteinExistence type="predicted"/>
<keyword evidence="4 5" id="KW-0472">Membrane</keyword>
<feature type="transmembrane region" description="Helical" evidence="5">
    <location>
        <begin position="111"/>
        <end position="132"/>
    </location>
</feature>
<evidence type="ECO:0000256" key="3">
    <source>
        <dbReference type="ARBA" id="ARBA00022989"/>
    </source>
</evidence>
<feature type="transmembrane region" description="Helical" evidence="5">
    <location>
        <begin position="76"/>
        <end position="99"/>
    </location>
</feature>
<gene>
    <name evidence="7" type="ORF">FGO68_gene17354</name>
</gene>
<name>A0A8J8NU97_HALGN</name>
<dbReference type="AlphaFoldDB" id="A0A8J8NU97"/>
<accession>A0A8J8NU97</accession>
<dbReference type="PROSITE" id="PS50850">
    <property type="entry name" value="MFS"/>
    <property type="match status" value="1"/>
</dbReference>
<comment type="subcellular location">
    <subcellularLocation>
        <location evidence="1">Membrane</location>
        <topology evidence="1">Multi-pass membrane protein</topology>
    </subcellularLocation>
</comment>
<feature type="transmembrane region" description="Helical" evidence="5">
    <location>
        <begin position="371"/>
        <end position="391"/>
    </location>
</feature>
<comment type="caution">
    <text evidence="7">The sequence shown here is derived from an EMBL/GenBank/DDBJ whole genome shotgun (WGS) entry which is preliminary data.</text>
</comment>
<feature type="domain" description="Major facilitator superfamily (MFS) profile" evidence="6">
    <location>
        <begin position="1"/>
        <end position="403"/>
    </location>
</feature>
<feature type="transmembrane region" description="Helical" evidence="5">
    <location>
        <begin position="308"/>
        <end position="330"/>
    </location>
</feature>
<evidence type="ECO:0000256" key="4">
    <source>
        <dbReference type="ARBA" id="ARBA00023136"/>
    </source>
</evidence>
<evidence type="ECO:0000313" key="8">
    <source>
        <dbReference type="Proteomes" id="UP000785679"/>
    </source>
</evidence>
<dbReference type="SUPFAM" id="SSF103473">
    <property type="entry name" value="MFS general substrate transporter"/>
    <property type="match status" value="1"/>
</dbReference>
<dbReference type="Pfam" id="PF00083">
    <property type="entry name" value="Sugar_tr"/>
    <property type="match status" value="1"/>
</dbReference>
<organism evidence="7 8">
    <name type="scientific">Halteria grandinella</name>
    <dbReference type="NCBI Taxonomy" id="5974"/>
    <lineage>
        <taxon>Eukaryota</taxon>
        <taxon>Sar</taxon>
        <taxon>Alveolata</taxon>
        <taxon>Ciliophora</taxon>
        <taxon>Intramacronucleata</taxon>
        <taxon>Spirotrichea</taxon>
        <taxon>Stichotrichia</taxon>
        <taxon>Sporadotrichida</taxon>
        <taxon>Halteriidae</taxon>
        <taxon>Halteria</taxon>
    </lineage>
</organism>
<dbReference type="InterPro" id="IPR036259">
    <property type="entry name" value="MFS_trans_sf"/>
</dbReference>
<reference evidence="7" key="1">
    <citation type="submission" date="2019-06" db="EMBL/GenBank/DDBJ databases">
        <authorList>
            <person name="Zheng W."/>
        </authorList>
    </citation>
    <scope>NUCLEOTIDE SEQUENCE</scope>
    <source>
        <strain evidence="7">QDHG01</strain>
    </source>
</reference>
<evidence type="ECO:0000256" key="5">
    <source>
        <dbReference type="SAM" id="Phobius"/>
    </source>
</evidence>
<feature type="transmembrane region" description="Helical" evidence="5">
    <location>
        <begin position="336"/>
        <end position="359"/>
    </location>
</feature>
<dbReference type="GO" id="GO:0022857">
    <property type="term" value="F:transmembrane transporter activity"/>
    <property type="evidence" value="ECO:0007669"/>
    <property type="project" value="InterPro"/>
</dbReference>
<dbReference type="GO" id="GO:0016020">
    <property type="term" value="C:membrane"/>
    <property type="evidence" value="ECO:0007669"/>
    <property type="project" value="UniProtKB-SubCell"/>
</dbReference>
<dbReference type="InterPro" id="IPR005828">
    <property type="entry name" value="MFS_sugar_transport-like"/>
</dbReference>